<dbReference type="RefSeq" id="XP_043012112.1">
    <property type="nucleotide sequence ID" value="XM_043151019.1"/>
</dbReference>
<feature type="region of interest" description="Disordered" evidence="1">
    <location>
        <begin position="1"/>
        <end position="37"/>
    </location>
</feature>
<dbReference type="OrthoDB" id="661148at2759"/>
<accession>A0A9P7UV70</accession>
<protein>
    <submittedName>
        <fullName evidence="2">Uncharacterized protein</fullName>
    </submittedName>
</protein>
<dbReference type="EMBL" id="CM032183">
    <property type="protein sequence ID" value="KAG7095642.1"/>
    <property type="molecule type" value="Genomic_DNA"/>
</dbReference>
<proteinExistence type="predicted"/>
<keyword evidence="3" id="KW-1185">Reference proteome</keyword>
<sequence>MDDSHRLKSPVAPHRSSTLRQTSDRQSGRVSDQQADHVERSLRRIIKKLGDMRFTRAHLDLPSRVTTLLPPDITTMTAGKEEDIATTPILCCLRGYYKFSPTECKHSNFYFGHLTE</sequence>
<dbReference type="GeneID" id="66075441"/>
<evidence type="ECO:0000256" key="1">
    <source>
        <dbReference type="SAM" id="MobiDB-lite"/>
    </source>
</evidence>
<comment type="caution">
    <text evidence="2">The sequence shown here is derived from an EMBL/GenBank/DDBJ whole genome shotgun (WGS) entry which is preliminary data.</text>
</comment>
<organism evidence="2 3">
    <name type="scientific">Marasmius oreades</name>
    <name type="common">fairy-ring Marasmius</name>
    <dbReference type="NCBI Taxonomy" id="181124"/>
    <lineage>
        <taxon>Eukaryota</taxon>
        <taxon>Fungi</taxon>
        <taxon>Dikarya</taxon>
        <taxon>Basidiomycota</taxon>
        <taxon>Agaricomycotina</taxon>
        <taxon>Agaricomycetes</taxon>
        <taxon>Agaricomycetidae</taxon>
        <taxon>Agaricales</taxon>
        <taxon>Marasmiineae</taxon>
        <taxon>Marasmiaceae</taxon>
        <taxon>Marasmius</taxon>
    </lineage>
</organism>
<evidence type="ECO:0000313" key="2">
    <source>
        <dbReference type="EMBL" id="KAG7095642.1"/>
    </source>
</evidence>
<evidence type="ECO:0000313" key="3">
    <source>
        <dbReference type="Proteomes" id="UP001049176"/>
    </source>
</evidence>
<dbReference type="Proteomes" id="UP001049176">
    <property type="component" value="Chromosome 3"/>
</dbReference>
<dbReference type="AlphaFoldDB" id="A0A9P7UV70"/>
<dbReference type="KEGG" id="more:E1B28_006365"/>
<gene>
    <name evidence="2" type="ORF">E1B28_006365</name>
</gene>
<reference evidence="2" key="1">
    <citation type="journal article" date="2021" name="Genome Biol. Evol.">
        <title>The assembled and annotated genome of the fairy-ring fungus Marasmius oreades.</title>
        <authorList>
            <person name="Hiltunen M."/>
            <person name="Ament-Velasquez S.L."/>
            <person name="Johannesson H."/>
        </authorList>
    </citation>
    <scope>NUCLEOTIDE SEQUENCE</scope>
    <source>
        <strain evidence="2">03SP1</strain>
    </source>
</reference>
<name>A0A9P7UV70_9AGAR</name>